<dbReference type="EMBL" id="SJPT01000018">
    <property type="protein sequence ID" value="TWU10386.1"/>
    <property type="molecule type" value="Genomic_DNA"/>
</dbReference>
<evidence type="ECO:0000313" key="3">
    <source>
        <dbReference type="Proteomes" id="UP000316304"/>
    </source>
</evidence>
<accession>A0A5C6BGG2</accession>
<protein>
    <submittedName>
        <fullName evidence="2">Uncharacterized protein</fullName>
    </submittedName>
</protein>
<gene>
    <name evidence="2" type="ORF">Pla52o_56680</name>
</gene>
<proteinExistence type="predicted"/>
<feature type="region of interest" description="Disordered" evidence="1">
    <location>
        <begin position="16"/>
        <end position="52"/>
    </location>
</feature>
<organism evidence="2 3">
    <name type="scientific">Novipirellula galeiformis</name>
    <dbReference type="NCBI Taxonomy" id="2528004"/>
    <lineage>
        <taxon>Bacteria</taxon>
        <taxon>Pseudomonadati</taxon>
        <taxon>Planctomycetota</taxon>
        <taxon>Planctomycetia</taxon>
        <taxon>Pirellulales</taxon>
        <taxon>Pirellulaceae</taxon>
        <taxon>Novipirellula</taxon>
    </lineage>
</organism>
<evidence type="ECO:0000313" key="2">
    <source>
        <dbReference type="EMBL" id="TWU10386.1"/>
    </source>
</evidence>
<comment type="caution">
    <text evidence="2">The sequence shown here is derived from an EMBL/GenBank/DDBJ whole genome shotgun (WGS) entry which is preliminary data.</text>
</comment>
<reference evidence="2 3" key="1">
    <citation type="submission" date="2019-02" db="EMBL/GenBank/DDBJ databases">
        <title>Deep-cultivation of Planctomycetes and their phenomic and genomic characterization uncovers novel biology.</title>
        <authorList>
            <person name="Wiegand S."/>
            <person name="Jogler M."/>
            <person name="Boedeker C."/>
            <person name="Pinto D."/>
            <person name="Vollmers J."/>
            <person name="Rivas-Marin E."/>
            <person name="Kohn T."/>
            <person name="Peeters S.H."/>
            <person name="Heuer A."/>
            <person name="Rast P."/>
            <person name="Oberbeckmann S."/>
            <person name="Bunk B."/>
            <person name="Jeske O."/>
            <person name="Meyerdierks A."/>
            <person name="Storesund J.E."/>
            <person name="Kallscheuer N."/>
            <person name="Luecker S."/>
            <person name="Lage O.M."/>
            <person name="Pohl T."/>
            <person name="Merkel B.J."/>
            <person name="Hornburger P."/>
            <person name="Mueller R.-W."/>
            <person name="Bruemmer F."/>
            <person name="Labrenz M."/>
            <person name="Spormann A.M."/>
            <person name="Op Den Camp H."/>
            <person name="Overmann J."/>
            <person name="Amann R."/>
            <person name="Jetten M.S.M."/>
            <person name="Mascher T."/>
            <person name="Medema M.H."/>
            <person name="Devos D.P."/>
            <person name="Kaster A.-K."/>
            <person name="Ovreas L."/>
            <person name="Rohde M."/>
            <person name="Galperin M.Y."/>
            <person name="Jogler C."/>
        </authorList>
    </citation>
    <scope>NUCLEOTIDE SEQUENCE [LARGE SCALE GENOMIC DNA]</scope>
    <source>
        <strain evidence="2 3">Pla52o</strain>
    </source>
</reference>
<name>A0A5C6BGG2_9BACT</name>
<sequence>MPSWLRVSPEKRWLARGSASRCSKRRVGPSTGVRSGSQVHACTAEGSLRRVR</sequence>
<evidence type="ECO:0000256" key="1">
    <source>
        <dbReference type="SAM" id="MobiDB-lite"/>
    </source>
</evidence>
<keyword evidence="3" id="KW-1185">Reference proteome</keyword>
<dbReference type="Proteomes" id="UP000316304">
    <property type="component" value="Unassembled WGS sequence"/>
</dbReference>
<dbReference type="AlphaFoldDB" id="A0A5C6BGG2"/>